<dbReference type="Proteomes" id="UP000596035">
    <property type="component" value="Chromosome"/>
</dbReference>
<evidence type="ECO:0000259" key="1">
    <source>
        <dbReference type="Pfam" id="PF14594"/>
    </source>
</evidence>
<dbReference type="EMBL" id="CP021422">
    <property type="protein sequence ID" value="ASB41888.1"/>
    <property type="molecule type" value="Genomic_DNA"/>
</dbReference>
<feature type="domain" description="Gp28/Gp37-like" evidence="1">
    <location>
        <begin position="5"/>
        <end position="354"/>
    </location>
</feature>
<evidence type="ECO:0000313" key="2">
    <source>
        <dbReference type="EMBL" id="ASB41888.1"/>
    </source>
</evidence>
<name>A0A1Z2XTV0_9FIRM</name>
<sequence>MQLIILDKNMDTLGVVSVFNTLIWDRRYYDSGLFELYTPAEFFELMNTGRYLYRSDRTDLGVIREVNFARDAKGARTAYCKGYFSEELLNDRVLNTQINITGTPEAIGRQLVQKFAINPTDAGRKIAHLQLGALSGVGSSITVMATGDRLGDKLYEVEKTQELSHRLAYDYQANTLSFVVWQGKDRTDAQEVNSWAIFSDSFYNVKNAVYDRDESECKNFAYVAGEGEGAARVIVEVDIRSNPNEERRELYVDARDLQSTYTDDNGSEHTYTQAQYRQLLRQRGLEKLAEYEKVETVNSDVDPDANLVYMTDFDLGDLCTYRYTDVGIETTKRITEIQEVYEGSKQTLSVVFGNDMATSITKIIKREAS</sequence>
<dbReference type="EMBL" id="CP065321">
    <property type="protein sequence ID" value="QQR31155.1"/>
    <property type="molecule type" value="Genomic_DNA"/>
</dbReference>
<proteinExistence type="predicted"/>
<evidence type="ECO:0000313" key="4">
    <source>
        <dbReference type="Proteomes" id="UP000196710"/>
    </source>
</evidence>
<evidence type="ECO:0000313" key="3">
    <source>
        <dbReference type="EMBL" id="QQR31155.1"/>
    </source>
</evidence>
<organism evidence="3 5">
    <name type="scientific">Acutalibacter muris</name>
    <dbReference type="NCBI Taxonomy" id="1796620"/>
    <lineage>
        <taxon>Bacteria</taxon>
        <taxon>Bacillati</taxon>
        <taxon>Bacillota</taxon>
        <taxon>Clostridia</taxon>
        <taxon>Eubacteriales</taxon>
        <taxon>Acutalibacteraceae</taxon>
        <taxon>Acutalibacter</taxon>
    </lineage>
</organism>
<reference evidence="2" key="1">
    <citation type="journal article" date="2017" name="Genome Announc.">
        <title>High-Quality Whole-Genome Sequences of the Oligo-Mouse-Microbiota Bacterial Community.</title>
        <authorList>
            <person name="Garzetti D."/>
            <person name="Brugiroux S."/>
            <person name="Bunk B."/>
            <person name="Pukall R."/>
            <person name="McCoy K.D."/>
            <person name="Macpherson A.J."/>
            <person name="Stecher B."/>
        </authorList>
    </citation>
    <scope>NUCLEOTIDE SEQUENCE</scope>
    <source>
        <strain evidence="2">KB18</strain>
    </source>
</reference>
<dbReference type="KEGG" id="amur:ADH66_15230"/>
<keyword evidence="4" id="KW-1185">Reference proteome</keyword>
<dbReference type="AlphaFoldDB" id="A0A1Z2XTV0"/>
<accession>A0A1Z2XTV0</accession>
<gene>
    <name evidence="2" type="ORF">ADH66_15230</name>
    <name evidence="3" type="ORF">I5Q82_05610</name>
</gene>
<dbReference type="RefSeq" id="WP_066539042.1">
    <property type="nucleotide sequence ID" value="NZ_CP021422.1"/>
</dbReference>
<dbReference type="Pfam" id="PF14594">
    <property type="entry name" value="Sipho_Gp37"/>
    <property type="match status" value="1"/>
</dbReference>
<evidence type="ECO:0000313" key="5">
    <source>
        <dbReference type="Proteomes" id="UP000596035"/>
    </source>
</evidence>
<dbReference type="Proteomes" id="UP000196710">
    <property type="component" value="Chromosome"/>
</dbReference>
<reference evidence="3 5" key="3">
    <citation type="submission" date="2020-11" db="EMBL/GenBank/DDBJ databases">
        <title>Closed and high quality bacterial genomes of the OMM12 community.</title>
        <authorList>
            <person name="Marbouty M."/>
            <person name="Lamy-Besnier Q."/>
            <person name="Debarbieux L."/>
            <person name="Koszul R."/>
        </authorList>
    </citation>
    <scope>NUCLEOTIDE SEQUENCE [LARGE SCALE GENOMIC DNA]</scope>
    <source>
        <strain evidence="3 5">KB18</strain>
    </source>
</reference>
<protein>
    <submittedName>
        <fullName evidence="3">Siphovirus ReqiPepy6 Gp37-like family protein</fullName>
    </submittedName>
</protein>
<reference evidence="4" key="2">
    <citation type="submission" date="2017-05" db="EMBL/GenBank/DDBJ databases">
        <title>Improved OligoMM genomes.</title>
        <authorList>
            <person name="Garzetti D."/>
        </authorList>
    </citation>
    <scope>NUCLEOTIDE SEQUENCE [LARGE SCALE GENOMIC DNA]</scope>
    <source>
        <strain evidence="4">KB18</strain>
    </source>
</reference>
<dbReference type="InterPro" id="IPR029432">
    <property type="entry name" value="Gp28/Gp37-like_dom"/>
</dbReference>